<evidence type="ECO:0000256" key="3">
    <source>
        <dbReference type="ARBA" id="ARBA00023163"/>
    </source>
</evidence>
<evidence type="ECO:0000256" key="2">
    <source>
        <dbReference type="ARBA" id="ARBA00023125"/>
    </source>
</evidence>
<keyword evidence="3" id="KW-0804">Transcription</keyword>
<dbReference type="Pfam" id="PF00440">
    <property type="entry name" value="TetR_N"/>
    <property type="match status" value="1"/>
</dbReference>
<dbReference type="Proteomes" id="UP001597063">
    <property type="component" value="Unassembled WGS sequence"/>
</dbReference>
<dbReference type="InterPro" id="IPR036271">
    <property type="entry name" value="Tet_transcr_reg_TetR-rel_C_sf"/>
</dbReference>
<dbReference type="InterPro" id="IPR001647">
    <property type="entry name" value="HTH_TetR"/>
</dbReference>
<dbReference type="Pfam" id="PF21597">
    <property type="entry name" value="TetR_C_43"/>
    <property type="match status" value="1"/>
</dbReference>
<dbReference type="Gene3D" id="1.10.357.10">
    <property type="entry name" value="Tetracycline Repressor, domain 2"/>
    <property type="match status" value="1"/>
</dbReference>
<dbReference type="InterPro" id="IPR049445">
    <property type="entry name" value="TetR_SbtR-like_C"/>
</dbReference>
<keyword evidence="1" id="KW-0805">Transcription regulation</keyword>
<name>A0ABW2XR60_9ACTN</name>
<dbReference type="EMBL" id="JBHTGP010000011">
    <property type="protein sequence ID" value="MFD0686771.1"/>
    <property type="molecule type" value="Genomic_DNA"/>
</dbReference>
<evidence type="ECO:0000256" key="1">
    <source>
        <dbReference type="ARBA" id="ARBA00023015"/>
    </source>
</evidence>
<gene>
    <name evidence="6" type="ORF">ACFQZM_19895</name>
</gene>
<dbReference type="PANTHER" id="PTHR30055">
    <property type="entry name" value="HTH-TYPE TRANSCRIPTIONAL REGULATOR RUTR"/>
    <property type="match status" value="1"/>
</dbReference>
<organism evidence="6 7">
    <name type="scientific">Actinomadura fibrosa</name>
    <dbReference type="NCBI Taxonomy" id="111802"/>
    <lineage>
        <taxon>Bacteria</taxon>
        <taxon>Bacillati</taxon>
        <taxon>Actinomycetota</taxon>
        <taxon>Actinomycetes</taxon>
        <taxon>Streptosporangiales</taxon>
        <taxon>Thermomonosporaceae</taxon>
        <taxon>Actinomadura</taxon>
    </lineage>
</organism>
<feature type="DNA-binding region" description="H-T-H motif" evidence="4">
    <location>
        <begin position="28"/>
        <end position="47"/>
    </location>
</feature>
<sequence>MRADARRNRERILDAALAVFAARGPSAAMEDVAREAGLGVGTLYRHFPDRRALVEEIAARSLQDLRDELRDLRAGGGPCWDVLSRTVAFCVGQPFALIKSLAEANAAPAGRLALQDEVDDLLMQIAEQAQREGAVRRDIEPREVVDLLSTVVCRPGARTDDALTKVVLDGLRAPVPAPVPEPS</sequence>
<dbReference type="PRINTS" id="PR00455">
    <property type="entry name" value="HTHTETR"/>
</dbReference>
<dbReference type="SUPFAM" id="SSF48498">
    <property type="entry name" value="Tetracyclin repressor-like, C-terminal domain"/>
    <property type="match status" value="1"/>
</dbReference>
<dbReference type="PROSITE" id="PS50977">
    <property type="entry name" value="HTH_TETR_2"/>
    <property type="match status" value="1"/>
</dbReference>
<evidence type="ECO:0000259" key="5">
    <source>
        <dbReference type="PROSITE" id="PS50977"/>
    </source>
</evidence>
<dbReference type="InterPro" id="IPR050109">
    <property type="entry name" value="HTH-type_TetR-like_transc_reg"/>
</dbReference>
<evidence type="ECO:0000256" key="4">
    <source>
        <dbReference type="PROSITE-ProRule" id="PRU00335"/>
    </source>
</evidence>
<comment type="caution">
    <text evidence="6">The sequence shown here is derived from an EMBL/GenBank/DDBJ whole genome shotgun (WGS) entry which is preliminary data.</text>
</comment>
<keyword evidence="2 4" id="KW-0238">DNA-binding</keyword>
<accession>A0ABW2XR60</accession>
<dbReference type="InterPro" id="IPR009057">
    <property type="entry name" value="Homeodomain-like_sf"/>
</dbReference>
<keyword evidence="7" id="KW-1185">Reference proteome</keyword>
<dbReference type="PANTHER" id="PTHR30055:SF234">
    <property type="entry name" value="HTH-TYPE TRANSCRIPTIONAL REGULATOR BETI"/>
    <property type="match status" value="1"/>
</dbReference>
<evidence type="ECO:0000313" key="6">
    <source>
        <dbReference type="EMBL" id="MFD0686771.1"/>
    </source>
</evidence>
<dbReference type="SUPFAM" id="SSF46689">
    <property type="entry name" value="Homeodomain-like"/>
    <property type="match status" value="1"/>
</dbReference>
<feature type="domain" description="HTH tetR-type" evidence="5">
    <location>
        <begin position="6"/>
        <end position="65"/>
    </location>
</feature>
<proteinExistence type="predicted"/>
<evidence type="ECO:0000313" key="7">
    <source>
        <dbReference type="Proteomes" id="UP001597063"/>
    </source>
</evidence>
<dbReference type="RefSeq" id="WP_131760192.1">
    <property type="nucleotide sequence ID" value="NZ_CAACUY010000106.1"/>
</dbReference>
<reference evidence="7" key="1">
    <citation type="journal article" date="2019" name="Int. J. Syst. Evol. Microbiol.">
        <title>The Global Catalogue of Microorganisms (GCM) 10K type strain sequencing project: providing services to taxonomists for standard genome sequencing and annotation.</title>
        <authorList>
            <consortium name="The Broad Institute Genomics Platform"/>
            <consortium name="The Broad Institute Genome Sequencing Center for Infectious Disease"/>
            <person name="Wu L."/>
            <person name="Ma J."/>
        </authorList>
    </citation>
    <scope>NUCLEOTIDE SEQUENCE [LARGE SCALE GENOMIC DNA]</scope>
    <source>
        <strain evidence="7">JCM 9371</strain>
    </source>
</reference>
<protein>
    <submittedName>
        <fullName evidence="6">TetR/AcrR family transcriptional regulator</fullName>
    </submittedName>
</protein>